<gene>
    <name evidence="6" type="ORF">F0L46_01560</name>
</gene>
<dbReference type="PANTHER" id="PTHR11709">
    <property type="entry name" value="MULTI-COPPER OXIDASE"/>
    <property type="match status" value="1"/>
</dbReference>
<sequence>MHRLPPPLATRRAVMLGLAASTVVLRPARAQTGGGWTNLVAAPREMRLRPDSAAAAQVWTFGDTAPGTVLRVKAGEPLRLRIENRTPAPLAFHVLGLRGPNAADGVGGLTGEPAAPGGVVEIAVPAPQPGTYLIRPLLLGASGEPTERGLAAMLIVDERKPPAVEREVELVIDDWRLAEDGSLAPFGAVPEAASTGRLGNWLTIGGEAVPRRIEAPLGSRLRLRLANASNARIMPIRFEGVRAYVAAIDSVPTDAFEPLRATLPFPPGRRYDVIVEMPEATEPQARLLAAIGPGVPLASFVSTGAAQGGTRPPVAGIAERPSLPAEIRLQNATRRDVALGGGARPAPDGTPRYAGDPKRIWTVNGSAGTPGMPPLLRVARGTPVVLAVTNDTATVQALHLHGHAFRLLHNLDDGWEPYWLDTLQVPEGRTSRIAFVADNPGKWLFGSTILERLDTGLWTWFEVT</sequence>
<dbReference type="AlphaFoldDB" id="A0A5B2VYR7"/>
<dbReference type="Proteomes" id="UP000323142">
    <property type="component" value="Unassembled WGS sequence"/>
</dbReference>
<proteinExistence type="predicted"/>
<dbReference type="Pfam" id="PF07732">
    <property type="entry name" value="Cu-oxidase_3"/>
    <property type="match status" value="1"/>
</dbReference>
<dbReference type="InterPro" id="IPR033138">
    <property type="entry name" value="Cu_oxidase_CS"/>
</dbReference>
<protein>
    <submittedName>
        <fullName evidence="6">Multicopper oxidase family protein</fullName>
    </submittedName>
</protein>
<dbReference type="Pfam" id="PF07731">
    <property type="entry name" value="Cu-oxidase_2"/>
    <property type="match status" value="1"/>
</dbReference>
<dbReference type="GO" id="GO:0030288">
    <property type="term" value="C:outer membrane-bounded periplasmic space"/>
    <property type="evidence" value="ECO:0007669"/>
    <property type="project" value="TreeGrafter"/>
</dbReference>
<evidence type="ECO:0000256" key="3">
    <source>
        <dbReference type="SAM" id="MobiDB-lite"/>
    </source>
</evidence>
<evidence type="ECO:0000313" key="6">
    <source>
        <dbReference type="EMBL" id="KAA2243964.1"/>
    </source>
</evidence>
<accession>A0A5B2VYR7</accession>
<evidence type="ECO:0000259" key="4">
    <source>
        <dbReference type="Pfam" id="PF07731"/>
    </source>
</evidence>
<keyword evidence="7" id="KW-1185">Reference proteome</keyword>
<feature type="region of interest" description="Disordered" evidence="3">
    <location>
        <begin position="338"/>
        <end position="358"/>
    </location>
</feature>
<feature type="domain" description="Plastocyanin-like" evidence="4">
    <location>
        <begin position="358"/>
        <end position="463"/>
    </location>
</feature>
<dbReference type="InterPro" id="IPR011706">
    <property type="entry name" value="Cu-oxidase_C"/>
</dbReference>
<organism evidence="6 7">
    <name type="scientific">Salinarimonas soli</name>
    <dbReference type="NCBI Taxonomy" id="1638099"/>
    <lineage>
        <taxon>Bacteria</taxon>
        <taxon>Pseudomonadati</taxon>
        <taxon>Pseudomonadota</taxon>
        <taxon>Alphaproteobacteria</taxon>
        <taxon>Hyphomicrobiales</taxon>
        <taxon>Salinarimonadaceae</taxon>
        <taxon>Salinarimonas</taxon>
    </lineage>
</organism>
<evidence type="ECO:0000256" key="1">
    <source>
        <dbReference type="ARBA" id="ARBA00022723"/>
    </source>
</evidence>
<dbReference type="InterPro" id="IPR045087">
    <property type="entry name" value="Cu-oxidase_fam"/>
</dbReference>
<dbReference type="SUPFAM" id="SSF49503">
    <property type="entry name" value="Cupredoxins"/>
    <property type="match status" value="3"/>
</dbReference>
<dbReference type="EMBL" id="VUOA01000005">
    <property type="protein sequence ID" value="KAA2243964.1"/>
    <property type="molecule type" value="Genomic_DNA"/>
</dbReference>
<dbReference type="InterPro" id="IPR011707">
    <property type="entry name" value="Cu-oxidase-like_N"/>
</dbReference>
<keyword evidence="2" id="KW-0560">Oxidoreductase</keyword>
<dbReference type="PROSITE" id="PS00079">
    <property type="entry name" value="MULTICOPPER_OXIDASE1"/>
    <property type="match status" value="1"/>
</dbReference>
<dbReference type="GO" id="GO:0005507">
    <property type="term" value="F:copper ion binding"/>
    <property type="evidence" value="ECO:0007669"/>
    <property type="project" value="InterPro"/>
</dbReference>
<comment type="caution">
    <text evidence="6">The sequence shown here is derived from an EMBL/GenBank/DDBJ whole genome shotgun (WGS) entry which is preliminary data.</text>
</comment>
<evidence type="ECO:0000259" key="5">
    <source>
        <dbReference type="Pfam" id="PF07732"/>
    </source>
</evidence>
<dbReference type="GO" id="GO:0016491">
    <property type="term" value="F:oxidoreductase activity"/>
    <property type="evidence" value="ECO:0007669"/>
    <property type="project" value="UniProtKB-KW"/>
</dbReference>
<dbReference type="PANTHER" id="PTHR11709:SF2">
    <property type="entry name" value="MULTICOPPER OXIDASE LPR1"/>
    <property type="match status" value="1"/>
</dbReference>
<dbReference type="InterPro" id="IPR008972">
    <property type="entry name" value="Cupredoxin"/>
</dbReference>
<reference evidence="6 7" key="2">
    <citation type="submission" date="2019-09" db="EMBL/GenBank/DDBJ databases">
        <authorList>
            <person name="Jin C."/>
        </authorList>
    </citation>
    <scope>NUCLEOTIDE SEQUENCE [LARGE SCALE GENOMIC DNA]</scope>
    <source>
        <strain evidence="6 7">BN140002</strain>
    </source>
</reference>
<dbReference type="RefSeq" id="WP_149815276.1">
    <property type="nucleotide sequence ID" value="NZ_VUOA01000005.1"/>
</dbReference>
<name>A0A5B2VYR7_9HYPH</name>
<evidence type="ECO:0000313" key="7">
    <source>
        <dbReference type="Proteomes" id="UP000323142"/>
    </source>
</evidence>
<feature type="domain" description="Plastocyanin-like" evidence="5">
    <location>
        <begin position="48"/>
        <end position="160"/>
    </location>
</feature>
<dbReference type="Gene3D" id="2.60.40.420">
    <property type="entry name" value="Cupredoxins - blue copper proteins"/>
    <property type="match status" value="3"/>
</dbReference>
<evidence type="ECO:0000256" key="2">
    <source>
        <dbReference type="ARBA" id="ARBA00023002"/>
    </source>
</evidence>
<keyword evidence="1" id="KW-0479">Metal-binding</keyword>
<dbReference type="OrthoDB" id="9757546at2"/>
<reference evidence="6 7" key="1">
    <citation type="submission" date="2019-09" db="EMBL/GenBank/DDBJ databases">
        <title>Salinarimonas rosea gen. nov., sp. nov., a new member of the a-2 subgroup of the Proteobacteria.</title>
        <authorList>
            <person name="Liu J."/>
        </authorList>
    </citation>
    <scope>NUCLEOTIDE SEQUENCE [LARGE SCALE GENOMIC DNA]</scope>
    <source>
        <strain evidence="6 7">BN140002</strain>
    </source>
</reference>